<feature type="transmembrane region" description="Helical" evidence="4">
    <location>
        <begin position="486"/>
        <end position="507"/>
    </location>
</feature>
<sequence>MEFYPKDDLDISFIKPNIESKIQQIYSGCHIFLTGSTGFIGKFLLEKLLRSCDIAQVYILIRQKKGMASDERLEYLFQSVFFERLLIANKNARNLITLIEGDLTLPDLGLSQGDLNILHNKIDFVFHCAATLNMMEHLRTAININVNATMFLLEQAKLMKKLKAFVYVSTAYSHAMLYNIEEKFYPTKYNAEEIKLIVNTNNDDQLTALTPQLLEDWPNTYVFTKAIAENLVSTYHEIPVVVVRPAQIISSVFEPLKGYVDNIYGPIATTLGAATGFLKVWSCDGNVKSFVIPVDIVVNSILSIAWYTVSYKTNSTENLLRVFNLVPSKDKIISINHNFEKFREVFCKEKVYSSYTIGPYNMKCVKNESLYRFFFILFHVIPPFFVDVVLKLFGYKQRVLPIYRKVYLANKILAYFCTKDYNFSDKNSGKLWSLMNSKDKEIFNFDQNSYTYEEYYRNCVRGGRVYLTKDPMDTVPAATKRYKRVIFLNILFKAAFYLIIGIFFINFI</sequence>
<dbReference type="CDD" id="cd05236">
    <property type="entry name" value="FAR-N_SDR_e"/>
    <property type="match status" value="1"/>
</dbReference>
<evidence type="ECO:0000256" key="2">
    <source>
        <dbReference type="ARBA" id="ARBA00022516"/>
    </source>
</evidence>
<dbReference type="AlphaFoldDB" id="A0A1B6CHA6"/>
<keyword evidence="4" id="KW-0812">Transmembrane</keyword>
<feature type="transmembrane region" description="Helical" evidence="4">
    <location>
        <begin position="370"/>
        <end position="390"/>
    </location>
</feature>
<dbReference type="InterPro" id="IPR036291">
    <property type="entry name" value="NAD(P)-bd_dom_sf"/>
</dbReference>
<comment type="similarity">
    <text evidence="1 4">Belongs to the fatty acyl-CoA reductase family.</text>
</comment>
<comment type="catalytic activity">
    <reaction evidence="4">
        <text>a long-chain fatty acyl-CoA + 2 NADPH + 2 H(+) = a long-chain primary fatty alcohol + 2 NADP(+) + CoA</text>
        <dbReference type="Rhea" id="RHEA:52716"/>
        <dbReference type="ChEBI" id="CHEBI:15378"/>
        <dbReference type="ChEBI" id="CHEBI:57287"/>
        <dbReference type="ChEBI" id="CHEBI:57783"/>
        <dbReference type="ChEBI" id="CHEBI:58349"/>
        <dbReference type="ChEBI" id="CHEBI:77396"/>
        <dbReference type="ChEBI" id="CHEBI:83139"/>
        <dbReference type="EC" id="1.2.1.84"/>
    </reaction>
</comment>
<dbReference type="CDD" id="cd09071">
    <property type="entry name" value="FAR_C"/>
    <property type="match status" value="1"/>
</dbReference>
<evidence type="ECO:0000259" key="6">
    <source>
        <dbReference type="Pfam" id="PF07993"/>
    </source>
</evidence>
<feature type="domain" description="Thioester reductase (TE)" evidence="6">
    <location>
        <begin position="33"/>
        <end position="301"/>
    </location>
</feature>
<keyword evidence="4" id="KW-0472">Membrane</keyword>
<protein>
    <recommendedName>
        <fullName evidence="4">Fatty acyl-CoA reductase</fullName>
        <ecNumber evidence="4">1.2.1.84</ecNumber>
    </recommendedName>
</protein>
<dbReference type="EC" id="1.2.1.84" evidence="4"/>
<keyword evidence="4" id="KW-0560">Oxidoreductase</keyword>
<keyword evidence="4" id="KW-0521">NADP</keyword>
<proteinExistence type="inferred from homology"/>
<dbReference type="Pfam" id="PF07993">
    <property type="entry name" value="NAD_binding_4"/>
    <property type="match status" value="1"/>
</dbReference>
<dbReference type="Pfam" id="PF03015">
    <property type="entry name" value="Sterile"/>
    <property type="match status" value="1"/>
</dbReference>
<dbReference type="Gene3D" id="3.40.50.720">
    <property type="entry name" value="NAD(P)-binding Rossmann-like Domain"/>
    <property type="match status" value="1"/>
</dbReference>
<evidence type="ECO:0000313" key="7">
    <source>
        <dbReference type="EMBL" id="JAS12753.1"/>
    </source>
</evidence>
<dbReference type="InterPro" id="IPR033640">
    <property type="entry name" value="FAR_C"/>
</dbReference>
<name>A0A1B6CHA6_9HEMI</name>
<keyword evidence="3 4" id="KW-0443">Lipid metabolism</keyword>
<keyword evidence="2 4" id="KW-0444">Lipid biosynthesis</keyword>
<organism evidence="7">
    <name type="scientific">Clastoptera arizonana</name>
    <name type="common">Arizona spittle bug</name>
    <dbReference type="NCBI Taxonomy" id="38151"/>
    <lineage>
        <taxon>Eukaryota</taxon>
        <taxon>Metazoa</taxon>
        <taxon>Ecdysozoa</taxon>
        <taxon>Arthropoda</taxon>
        <taxon>Hexapoda</taxon>
        <taxon>Insecta</taxon>
        <taxon>Pterygota</taxon>
        <taxon>Neoptera</taxon>
        <taxon>Paraneoptera</taxon>
        <taxon>Hemiptera</taxon>
        <taxon>Auchenorrhyncha</taxon>
        <taxon>Cercopoidea</taxon>
        <taxon>Clastopteridae</taxon>
        <taxon>Clastoptera</taxon>
    </lineage>
</organism>
<evidence type="ECO:0000259" key="5">
    <source>
        <dbReference type="Pfam" id="PF03015"/>
    </source>
</evidence>
<dbReference type="InterPro" id="IPR026055">
    <property type="entry name" value="FAR"/>
</dbReference>
<dbReference type="GO" id="GO:0005777">
    <property type="term" value="C:peroxisome"/>
    <property type="evidence" value="ECO:0007669"/>
    <property type="project" value="TreeGrafter"/>
</dbReference>
<keyword evidence="4" id="KW-1133">Transmembrane helix</keyword>
<dbReference type="EMBL" id="GEDC01017147">
    <property type="protein sequence ID" value="JAS20151.1"/>
    <property type="molecule type" value="Transcribed_RNA"/>
</dbReference>
<dbReference type="GO" id="GO:0080019">
    <property type="term" value="F:alcohol-forming very long-chain fatty acyl-CoA reductase activity"/>
    <property type="evidence" value="ECO:0007669"/>
    <property type="project" value="InterPro"/>
</dbReference>
<dbReference type="EMBL" id="GEDC01024545">
    <property type="protein sequence ID" value="JAS12753.1"/>
    <property type="molecule type" value="Transcribed_RNA"/>
</dbReference>
<evidence type="ECO:0000256" key="1">
    <source>
        <dbReference type="ARBA" id="ARBA00005928"/>
    </source>
</evidence>
<accession>A0A1B6CHA6</accession>
<gene>
    <name evidence="8" type="ORF">g.18588</name>
    <name evidence="7" type="ORF">g.18589</name>
</gene>
<reference evidence="7" key="1">
    <citation type="submission" date="2015-12" db="EMBL/GenBank/DDBJ databases">
        <title>De novo transcriptome assembly of four potential Pierce s Disease insect vectors from Arizona vineyards.</title>
        <authorList>
            <person name="Tassone E.E."/>
        </authorList>
    </citation>
    <scope>NUCLEOTIDE SEQUENCE</scope>
</reference>
<evidence type="ECO:0000256" key="3">
    <source>
        <dbReference type="ARBA" id="ARBA00023098"/>
    </source>
</evidence>
<evidence type="ECO:0000313" key="8">
    <source>
        <dbReference type="EMBL" id="JAS20151.1"/>
    </source>
</evidence>
<dbReference type="GO" id="GO:0035336">
    <property type="term" value="P:long-chain fatty-acyl-CoA metabolic process"/>
    <property type="evidence" value="ECO:0007669"/>
    <property type="project" value="TreeGrafter"/>
</dbReference>
<evidence type="ECO:0000256" key="4">
    <source>
        <dbReference type="RuleBase" id="RU363097"/>
    </source>
</evidence>
<dbReference type="InterPro" id="IPR013120">
    <property type="entry name" value="FAR_NAD-bd"/>
</dbReference>
<dbReference type="PANTHER" id="PTHR11011:SF60">
    <property type="entry name" value="FATTY ACYL-COA REDUCTASE-RELATED"/>
    <property type="match status" value="1"/>
</dbReference>
<feature type="domain" description="Fatty acyl-CoA reductase C-terminal" evidence="5">
    <location>
        <begin position="378"/>
        <end position="470"/>
    </location>
</feature>
<comment type="function">
    <text evidence="4">Catalyzes the reduction of fatty acyl-CoA to fatty alcohols.</text>
</comment>
<dbReference type="GO" id="GO:0102965">
    <property type="term" value="F:alcohol-forming long-chain fatty acyl-CoA reductase activity"/>
    <property type="evidence" value="ECO:0007669"/>
    <property type="project" value="UniProtKB-EC"/>
</dbReference>
<dbReference type="PANTHER" id="PTHR11011">
    <property type="entry name" value="MALE STERILITY PROTEIN 2-RELATED"/>
    <property type="match status" value="1"/>
</dbReference>
<dbReference type="SUPFAM" id="SSF51735">
    <property type="entry name" value="NAD(P)-binding Rossmann-fold domains"/>
    <property type="match status" value="1"/>
</dbReference>